<dbReference type="EMBL" id="JAEEGB010000005">
    <property type="protein sequence ID" value="MBI6872188.1"/>
    <property type="molecule type" value="Genomic_DNA"/>
</dbReference>
<sequence length="82" mass="9722">MKALITEKSKYSKLTKEYDNLQEYLDELQKNYNAEKYPIKKLENSCCELVIKIDEVKWSKNQIEGRYIDAKIGRITRSLMVS</sequence>
<comment type="caution">
    <text evidence="1">The sequence shown here is derived from an EMBL/GenBank/DDBJ whole genome shotgun (WGS) entry which is preliminary data.</text>
</comment>
<dbReference type="RefSeq" id="WP_211141680.1">
    <property type="nucleotide sequence ID" value="NZ_JAEEGB010000005.1"/>
</dbReference>
<dbReference type="AlphaFoldDB" id="A0A934M434"/>
<organism evidence="1 2">
    <name type="scientific">Clostridium aciditolerans</name>
    <dbReference type="NCBI Taxonomy" id="339861"/>
    <lineage>
        <taxon>Bacteria</taxon>
        <taxon>Bacillati</taxon>
        <taxon>Bacillota</taxon>
        <taxon>Clostridia</taxon>
        <taxon>Eubacteriales</taxon>
        <taxon>Clostridiaceae</taxon>
        <taxon>Clostridium</taxon>
    </lineage>
</organism>
<keyword evidence="2" id="KW-1185">Reference proteome</keyword>
<evidence type="ECO:0000313" key="1">
    <source>
        <dbReference type="EMBL" id="MBI6872188.1"/>
    </source>
</evidence>
<proteinExistence type="predicted"/>
<evidence type="ECO:0000313" key="2">
    <source>
        <dbReference type="Proteomes" id="UP000622687"/>
    </source>
</evidence>
<gene>
    <name evidence="1" type="ORF">I6U51_05630</name>
</gene>
<accession>A0A934M434</accession>
<name>A0A934M434_9CLOT</name>
<reference evidence="1" key="1">
    <citation type="submission" date="2020-12" db="EMBL/GenBank/DDBJ databases">
        <title>Clostridium thailandense sp. nov., a novel acetogenic bacterium isolated from peat land soil in Thailand.</title>
        <authorList>
            <person name="Chaikitkaew S."/>
            <person name="Birkeland N.K."/>
        </authorList>
    </citation>
    <scope>NUCLEOTIDE SEQUENCE</scope>
    <source>
        <strain evidence="1">DSM 17425</strain>
    </source>
</reference>
<dbReference type="Proteomes" id="UP000622687">
    <property type="component" value="Unassembled WGS sequence"/>
</dbReference>
<protein>
    <submittedName>
        <fullName evidence="1">Uncharacterized protein</fullName>
    </submittedName>
</protein>